<comment type="subcellular location">
    <subcellularLocation>
        <location evidence="1">Cell membrane</location>
        <topology evidence="1">Multi-pass membrane protein</topology>
    </subcellularLocation>
</comment>
<protein>
    <submittedName>
        <fullName evidence="7">YihY/virulence factor BrkB family protein</fullName>
    </submittedName>
</protein>
<dbReference type="RefSeq" id="WP_130101649.1">
    <property type="nucleotide sequence ID" value="NZ_SDWW01000009.1"/>
</dbReference>
<evidence type="ECO:0000256" key="6">
    <source>
        <dbReference type="SAM" id="Phobius"/>
    </source>
</evidence>
<dbReference type="OrthoDB" id="5143175at2"/>
<reference evidence="7 8" key="1">
    <citation type="submission" date="2019-01" db="EMBL/GenBank/DDBJ databases">
        <title>Novel species of Cellulomonas.</title>
        <authorList>
            <person name="Liu Q."/>
            <person name="Xin Y.-H."/>
        </authorList>
    </citation>
    <scope>NUCLEOTIDE SEQUENCE [LARGE SCALE GENOMIC DNA]</scope>
    <source>
        <strain evidence="7 8">HLT2-17</strain>
    </source>
</reference>
<dbReference type="Proteomes" id="UP000293764">
    <property type="component" value="Unassembled WGS sequence"/>
</dbReference>
<dbReference type="PANTHER" id="PTHR30213">
    <property type="entry name" value="INNER MEMBRANE PROTEIN YHJD"/>
    <property type="match status" value="1"/>
</dbReference>
<feature type="transmembrane region" description="Helical" evidence="6">
    <location>
        <begin position="201"/>
        <end position="224"/>
    </location>
</feature>
<dbReference type="EMBL" id="SDWW01000009">
    <property type="protein sequence ID" value="RYV52004.1"/>
    <property type="molecule type" value="Genomic_DNA"/>
</dbReference>
<keyword evidence="8" id="KW-1185">Reference proteome</keyword>
<comment type="caution">
    <text evidence="7">The sequence shown here is derived from an EMBL/GenBank/DDBJ whole genome shotgun (WGS) entry which is preliminary data.</text>
</comment>
<evidence type="ECO:0000256" key="5">
    <source>
        <dbReference type="ARBA" id="ARBA00023136"/>
    </source>
</evidence>
<feature type="transmembrane region" description="Helical" evidence="6">
    <location>
        <begin position="33"/>
        <end position="66"/>
    </location>
</feature>
<dbReference type="InterPro" id="IPR017039">
    <property type="entry name" value="Virul_fac_BrkB"/>
</dbReference>
<proteinExistence type="predicted"/>
<feature type="transmembrane region" description="Helical" evidence="6">
    <location>
        <begin position="231"/>
        <end position="257"/>
    </location>
</feature>
<keyword evidence="2" id="KW-1003">Cell membrane</keyword>
<dbReference type="AlphaFoldDB" id="A0A4V1ZHG9"/>
<evidence type="ECO:0000313" key="7">
    <source>
        <dbReference type="EMBL" id="RYV52004.1"/>
    </source>
</evidence>
<feature type="transmembrane region" description="Helical" evidence="6">
    <location>
        <begin position="157"/>
        <end position="181"/>
    </location>
</feature>
<evidence type="ECO:0000313" key="8">
    <source>
        <dbReference type="Proteomes" id="UP000293764"/>
    </source>
</evidence>
<evidence type="ECO:0000256" key="4">
    <source>
        <dbReference type="ARBA" id="ARBA00022989"/>
    </source>
</evidence>
<gene>
    <name evidence="7" type="ORF">EUA98_05375</name>
</gene>
<evidence type="ECO:0000256" key="2">
    <source>
        <dbReference type="ARBA" id="ARBA00022475"/>
    </source>
</evidence>
<dbReference type="GO" id="GO:0005886">
    <property type="term" value="C:plasma membrane"/>
    <property type="evidence" value="ECO:0007669"/>
    <property type="project" value="UniProtKB-SubCell"/>
</dbReference>
<name>A0A4V1ZHG9_9MICO</name>
<organism evidence="7 8">
    <name type="scientific">Pengzhenrongella frigida</name>
    <dbReference type="NCBI Taxonomy" id="1259133"/>
    <lineage>
        <taxon>Bacteria</taxon>
        <taxon>Bacillati</taxon>
        <taxon>Actinomycetota</taxon>
        <taxon>Actinomycetes</taxon>
        <taxon>Micrococcales</taxon>
        <taxon>Pengzhenrongella</taxon>
    </lineage>
</organism>
<dbReference type="Pfam" id="PF03631">
    <property type="entry name" value="Virul_fac_BrkB"/>
    <property type="match status" value="1"/>
</dbReference>
<feature type="transmembrane region" description="Helical" evidence="6">
    <location>
        <begin position="263"/>
        <end position="289"/>
    </location>
</feature>
<accession>A0A4V1ZHG9</accession>
<keyword evidence="4 6" id="KW-1133">Transmembrane helix</keyword>
<keyword evidence="5 6" id="KW-0472">Membrane</keyword>
<sequence>MTRPPWLDGIVARAKALLAWWERTRPARANARFGAVGGGVLTGGIAYSALFSVFAALTIGFTAFMAVLGGNETLRQNVLDTLAASLPGLIDTGDGKGLVEPDDLVLSVGLNVTGLIAVVVLLVSATGALAALRSAVRAMFDVGGSSGNVVTSKLRELAGFSGLALAVLVSTILTFGVTAAADWLLALVGLSDGSGFLVRGLGLVVAFGVDVAVFILVVVVLAGVRPPRRDLLTGATIAATGVGAVRLLGTSVVAGSVGTNPLLASFAVIVTLLIWVNLMARIVLLAAAWTADPPAPRGHSEAAVPARD</sequence>
<evidence type="ECO:0000256" key="1">
    <source>
        <dbReference type="ARBA" id="ARBA00004651"/>
    </source>
</evidence>
<dbReference type="PANTHER" id="PTHR30213:SF1">
    <property type="entry name" value="INNER MEMBRANE PROTEIN YHJD"/>
    <property type="match status" value="1"/>
</dbReference>
<feature type="transmembrane region" description="Helical" evidence="6">
    <location>
        <begin position="112"/>
        <end position="136"/>
    </location>
</feature>
<keyword evidence="3 6" id="KW-0812">Transmembrane</keyword>
<evidence type="ECO:0000256" key="3">
    <source>
        <dbReference type="ARBA" id="ARBA00022692"/>
    </source>
</evidence>